<dbReference type="AlphaFoldDB" id="A0AAV2DL18"/>
<dbReference type="PANTHER" id="PTHR13742:SF17">
    <property type="entry name" value="RE32990P-RELATED"/>
    <property type="match status" value="1"/>
</dbReference>
<keyword evidence="3" id="KW-0678">Repressor</keyword>
<name>A0AAV2DL18_9ROSI</name>
<evidence type="ECO:0000256" key="4">
    <source>
        <dbReference type="ARBA" id="ARBA00023015"/>
    </source>
</evidence>
<keyword evidence="7" id="KW-0131">Cell cycle</keyword>
<evidence type="ECO:0000259" key="9">
    <source>
        <dbReference type="SMART" id="SM01368"/>
    </source>
</evidence>
<proteinExistence type="inferred from homology"/>
<dbReference type="SMART" id="SM01367">
    <property type="entry name" value="DUF3452"/>
    <property type="match status" value="1"/>
</dbReference>
<evidence type="ECO:0000256" key="3">
    <source>
        <dbReference type="ARBA" id="ARBA00022491"/>
    </source>
</evidence>
<keyword evidence="5" id="KW-0804">Transcription</keyword>
<dbReference type="GO" id="GO:0006357">
    <property type="term" value="P:regulation of transcription by RNA polymerase II"/>
    <property type="evidence" value="ECO:0007669"/>
    <property type="project" value="InterPro"/>
</dbReference>
<keyword evidence="11" id="KW-1185">Reference proteome</keyword>
<dbReference type="InterPro" id="IPR002719">
    <property type="entry name" value="RB_B"/>
</dbReference>
<dbReference type="GO" id="GO:0005634">
    <property type="term" value="C:nucleus"/>
    <property type="evidence" value="ECO:0007669"/>
    <property type="project" value="UniProtKB-SubCell"/>
</dbReference>
<dbReference type="SMART" id="SM01368">
    <property type="entry name" value="RB_A"/>
    <property type="match status" value="1"/>
</dbReference>
<evidence type="ECO:0000256" key="7">
    <source>
        <dbReference type="ARBA" id="ARBA00023306"/>
    </source>
</evidence>
<keyword evidence="4" id="KW-0805">Transcription regulation</keyword>
<dbReference type="GO" id="GO:2000134">
    <property type="term" value="P:negative regulation of G1/S transition of mitotic cell cycle"/>
    <property type="evidence" value="ECO:0007669"/>
    <property type="project" value="TreeGrafter"/>
</dbReference>
<evidence type="ECO:0000313" key="11">
    <source>
        <dbReference type="Proteomes" id="UP001497516"/>
    </source>
</evidence>
<dbReference type="InterPro" id="IPR002720">
    <property type="entry name" value="RB_A"/>
</dbReference>
<dbReference type="EMBL" id="OZ034816">
    <property type="protein sequence ID" value="CAL1374366.1"/>
    <property type="molecule type" value="Genomic_DNA"/>
</dbReference>
<dbReference type="InterPro" id="IPR024599">
    <property type="entry name" value="RB_N"/>
</dbReference>
<dbReference type="Proteomes" id="UP001497516">
    <property type="component" value="Chromosome 3"/>
</dbReference>
<dbReference type="PANTHER" id="PTHR13742">
    <property type="entry name" value="RETINOBLASTOMA-ASSOCIATED PROTEIN RB -RELATED"/>
    <property type="match status" value="1"/>
</dbReference>
<comment type="similarity">
    <text evidence="2">Belongs to the retinoblastoma protein (RB) family.</text>
</comment>
<dbReference type="Pfam" id="PF01858">
    <property type="entry name" value="RB_A"/>
    <property type="match status" value="1"/>
</dbReference>
<dbReference type="Gene3D" id="1.10.472.140">
    <property type="match status" value="1"/>
</dbReference>
<keyword evidence="6" id="KW-0539">Nucleus</keyword>
<dbReference type="GO" id="GO:0030154">
    <property type="term" value="P:cell differentiation"/>
    <property type="evidence" value="ECO:0007669"/>
    <property type="project" value="TreeGrafter"/>
</dbReference>
<evidence type="ECO:0000313" key="10">
    <source>
        <dbReference type="EMBL" id="CAL1374366.1"/>
    </source>
</evidence>
<feature type="domain" description="Retinoblastoma-associated protein N-terminal" evidence="8">
    <location>
        <begin position="124"/>
        <end position="267"/>
    </location>
</feature>
<dbReference type="Gene3D" id="1.10.472.10">
    <property type="entry name" value="Cyclin-like"/>
    <property type="match status" value="2"/>
</dbReference>
<evidence type="ECO:0000256" key="5">
    <source>
        <dbReference type="ARBA" id="ARBA00023163"/>
    </source>
</evidence>
<gene>
    <name evidence="10" type="ORF">LTRI10_LOCUS16237</name>
</gene>
<evidence type="ECO:0000256" key="6">
    <source>
        <dbReference type="ARBA" id="ARBA00023242"/>
    </source>
</evidence>
<comment type="subcellular location">
    <subcellularLocation>
        <location evidence="1">Nucleus</location>
    </subcellularLocation>
</comment>
<accession>A0AAV2DL18</accession>
<sequence>MTRLKVSRPQAERAVRDLKRLKISSANAVIRSRNKDDEDQFIKLSKETLSLDPIVQAVCLKIYRRVNSFIYSSTNLPLFFASCAEIGNHKPSENPCLVDETTRLWFAFALYSAVRLDKSVGMLSKMHTSARKEGLTLNQILRSADLRVEVFLKELPIMVLKAGRAMSDLYRAGWEKKLKAKELYTNYLHLNILSRHYKEAYWELFSAVDPTSNNQPAASHGSQGASDYNRFGWFLFLALRTHAFGHSMDLVTCINGLISILVILIMHVPANFRTFSFKKDEWFVVKDDKRVDLIASLSKRYDTSEEDLLNSMEKTVTIVREVLLKRPRRASDCDSETLVDMKTDGLIYFEDLLEESSLWKSLIRLEIDYDREMCKEGQLDERAFLDEVDNCFAQIQLMPATCVKTVITTANWLRNVVSTLSSEPSAELMQSCDGFPVVKNALSVLEALLPCNAVVEEGVLRSFRSTNTVDYIWLAQRRQEVLKIYYKVLEAMCTVYGANLTSLLTKTRFHKCMLACSAELVLAARKTAKMLLFPAILEQSDITAFELVEAVQCFLRHENSMPWELRMHLESLRERLFESTVWEEGSLMYDSLQVASAMHVSEIERLRAIGRPSYINFSLDAIVARMRLSSVLKHKTCHGPCINLRSEVAEQEFHTSRSVDHVQSVMLPASLHCAFARPRDPCPLEEHRRCAHVAISSFLEKIEKLAYGRIHGMAKALGKVHRNFQVDICWRIFRNVLIVRTALFCNLHVDTIIICCFFATAQVTRVDLPMLDLLFCYMKQPHSKQEAFRCVFIDSSLTKLERLMFPHLVLGCSGTEHRRKPQPQPQPKPEHVCIFTFYSKFFRYYTRRLTLQAKAHYWRKFEGCPELRNTPPHEWLEIEVKDEQPNLEFVFEQMRAEGFMKFYIHEVREQMENAGMDWHELPYLCTGSSMCEQLVNGVKDMQL</sequence>
<dbReference type="InterPro" id="IPR028309">
    <property type="entry name" value="RB_fam"/>
</dbReference>
<dbReference type="Pfam" id="PF11934">
    <property type="entry name" value="DUF3452"/>
    <property type="match status" value="1"/>
</dbReference>
<dbReference type="GO" id="GO:0000785">
    <property type="term" value="C:chromatin"/>
    <property type="evidence" value="ECO:0007669"/>
    <property type="project" value="TreeGrafter"/>
</dbReference>
<dbReference type="InterPro" id="IPR036915">
    <property type="entry name" value="Cyclin-like_sf"/>
</dbReference>
<feature type="domain" description="Retinoblastoma-associated protein A-box" evidence="9">
    <location>
        <begin position="401"/>
        <end position="592"/>
    </location>
</feature>
<dbReference type="FunFam" id="1.10.472.140:FF:000003">
    <property type="entry name" value="Retinoblastoma-related protein 1"/>
    <property type="match status" value="1"/>
</dbReference>
<evidence type="ECO:0000259" key="8">
    <source>
        <dbReference type="SMART" id="SM01367"/>
    </source>
</evidence>
<protein>
    <submittedName>
        <fullName evidence="10">Uncharacterized protein</fullName>
    </submittedName>
</protein>
<dbReference type="Pfam" id="PF01857">
    <property type="entry name" value="RB_B"/>
    <property type="match status" value="1"/>
</dbReference>
<dbReference type="GO" id="GO:0000977">
    <property type="term" value="F:RNA polymerase II transcription regulatory region sequence-specific DNA binding"/>
    <property type="evidence" value="ECO:0007669"/>
    <property type="project" value="TreeGrafter"/>
</dbReference>
<organism evidence="10 11">
    <name type="scientific">Linum trigynum</name>
    <dbReference type="NCBI Taxonomy" id="586398"/>
    <lineage>
        <taxon>Eukaryota</taxon>
        <taxon>Viridiplantae</taxon>
        <taxon>Streptophyta</taxon>
        <taxon>Embryophyta</taxon>
        <taxon>Tracheophyta</taxon>
        <taxon>Spermatophyta</taxon>
        <taxon>Magnoliopsida</taxon>
        <taxon>eudicotyledons</taxon>
        <taxon>Gunneridae</taxon>
        <taxon>Pentapetalae</taxon>
        <taxon>rosids</taxon>
        <taxon>fabids</taxon>
        <taxon>Malpighiales</taxon>
        <taxon>Linaceae</taxon>
        <taxon>Linum</taxon>
    </lineage>
</organism>
<dbReference type="SUPFAM" id="SSF47954">
    <property type="entry name" value="Cyclin-like"/>
    <property type="match status" value="2"/>
</dbReference>
<reference evidence="10 11" key="1">
    <citation type="submission" date="2024-04" db="EMBL/GenBank/DDBJ databases">
        <authorList>
            <person name="Fracassetti M."/>
        </authorList>
    </citation>
    <scope>NUCLEOTIDE SEQUENCE [LARGE SCALE GENOMIC DNA]</scope>
</reference>
<dbReference type="GO" id="GO:0005667">
    <property type="term" value="C:transcription regulator complex"/>
    <property type="evidence" value="ECO:0007669"/>
    <property type="project" value="TreeGrafter"/>
</dbReference>
<evidence type="ECO:0000256" key="1">
    <source>
        <dbReference type="ARBA" id="ARBA00004123"/>
    </source>
</evidence>
<evidence type="ECO:0000256" key="2">
    <source>
        <dbReference type="ARBA" id="ARBA00009475"/>
    </source>
</evidence>